<feature type="compositionally biased region" description="Polar residues" evidence="1">
    <location>
        <begin position="108"/>
        <end position="129"/>
    </location>
</feature>
<dbReference type="Proteomes" id="UP000789831">
    <property type="component" value="Unassembled WGS sequence"/>
</dbReference>
<dbReference type="AlphaFoldDB" id="A0A9N9G528"/>
<name>A0A9N9G528_9GLOM</name>
<feature type="region of interest" description="Disordered" evidence="1">
    <location>
        <begin position="95"/>
        <end position="140"/>
    </location>
</feature>
<evidence type="ECO:0000256" key="1">
    <source>
        <dbReference type="SAM" id="MobiDB-lite"/>
    </source>
</evidence>
<protein>
    <submittedName>
        <fullName evidence="2">8367_t:CDS:1</fullName>
    </submittedName>
</protein>
<evidence type="ECO:0000313" key="2">
    <source>
        <dbReference type="EMBL" id="CAG8577740.1"/>
    </source>
</evidence>
<proteinExistence type="predicted"/>
<organism evidence="2 3">
    <name type="scientific">Ambispora gerdemannii</name>
    <dbReference type="NCBI Taxonomy" id="144530"/>
    <lineage>
        <taxon>Eukaryota</taxon>
        <taxon>Fungi</taxon>
        <taxon>Fungi incertae sedis</taxon>
        <taxon>Mucoromycota</taxon>
        <taxon>Glomeromycotina</taxon>
        <taxon>Glomeromycetes</taxon>
        <taxon>Archaeosporales</taxon>
        <taxon>Ambisporaceae</taxon>
        <taxon>Ambispora</taxon>
    </lineage>
</organism>
<keyword evidence="3" id="KW-1185">Reference proteome</keyword>
<reference evidence="2" key="1">
    <citation type="submission" date="2021-06" db="EMBL/GenBank/DDBJ databases">
        <authorList>
            <person name="Kallberg Y."/>
            <person name="Tangrot J."/>
            <person name="Rosling A."/>
        </authorList>
    </citation>
    <scope>NUCLEOTIDE SEQUENCE</scope>
    <source>
        <strain evidence="2">MT106</strain>
    </source>
</reference>
<accession>A0A9N9G528</accession>
<gene>
    <name evidence="2" type="ORF">AGERDE_LOCUS7965</name>
</gene>
<sequence>MNQEKLNSYFLRNFGCDRCGNEYYDETAYSPAPSLNEINNYPTYCSNCVIEEESELCSFIDRKEKEVIACQQPLFDKKKQLCRSHNSQVRKRFNEFTKDMSEKKKKTTLNSPQSNKEQDSFNKLSQKNLSETKKKKKSLGLAPIHETTENIKSLEIDKRTLTKTGRTYQLGTRVKKEFLEQLKAIAYEERLKLVEVLEKALECYERHRRK</sequence>
<evidence type="ECO:0000313" key="3">
    <source>
        <dbReference type="Proteomes" id="UP000789831"/>
    </source>
</evidence>
<dbReference type="EMBL" id="CAJVPL010001566">
    <property type="protein sequence ID" value="CAG8577740.1"/>
    <property type="molecule type" value="Genomic_DNA"/>
</dbReference>
<comment type="caution">
    <text evidence="2">The sequence shown here is derived from an EMBL/GenBank/DDBJ whole genome shotgun (WGS) entry which is preliminary data.</text>
</comment>